<dbReference type="Gene3D" id="3.10.129.10">
    <property type="entry name" value="Hotdog Thioesterase"/>
    <property type="match status" value="1"/>
</dbReference>
<dbReference type="STRING" id="1850250.LPB142_12605"/>
<dbReference type="InterPro" id="IPR003965">
    <property type="entry name" value="Fatty_acid_synthase"/>
</dbReference>
<evidence type="ECO:0000313" key="4">
    <source>
        <dbReference type="Proteomes" id="UP000176562"/>
    </source>
</evidence>
<sequence>MMNAPAQSLTNHLFHQMKIGDHASLSRHVGPEDIELFAAVSGDANPAHLDANFAAHGPFGHVVIHGMWTAALISAVLGTRLPGPGTIYLDQQVRFQKPVSPGDTVTAEVEVIELIEGKNRVRLATTARNQLGEVVLSGEALVLAPLEQLTWVPGNLPEAVILPKGRWQGFVEEARALPPVRAAVVHPCSKSAILGAVEVRDEGLLDPILIGPAAKIWKRRCKIRPR</sequence>
<dbReference type="InterPro" id="IPR002539">
    <property type="entry name" value="MaoC-like_dom"/>
</dbReference>
<name>A0A1D9ME94_9RHOB</name>
<keyword evidence="1" id="KW-0456">Lyase</keyword>
<dbReference type="GO" id="GO:0019171">
    <property type="term" value="F:(3R)-hydroxyacyl-[acyl-carrier-protein] dehydratase activity"/>
    <property type="evidence" value="ECO:0007669"/>
    <property type="project" value="TreeGrafter"/>
</dbReference>
<evidence type="ECO:0000313" key="3">
    <source>
        <dbReference type="EMBL" id="AOZ70059.1"/>
    </source>
</evidence>
<proteinExistence type="predicted"/>
<dbReference type="AlphaFoldDB" id="A0A1D9ME94"/>
<protein>
    <recommendedName>
        <fullName evidence="2">MaoC-like domain-containing protein</fullName>
    </recommendedName>
</protein>
<dbReference type="EMBL" id="CP017781">
    <property type="protein sequence ID" value="AOZ70059.1"/>
    <property type="molecule type" value="Genomic_DNA"/>
</dbReference>
<dbReference type="PANTHER" id="PTHR43437">
    <property type="entry name" value="HYDROXYACYL-THIOESTER DEHYDRATASE TYPE 2, MITOCHONDRIAL-RELATED"/>
    <property type="match status" value="1"/>
</dbReference>
<reference evidence="3 4" key="1">
    <citation type="submission" date="2016-10" db="EMBL/GenBank/DDBJ databases">
        <title>Rhodobacter sp. LPB0142, isolated from sea water.</title>
        <authorList>
            <person name="Kim E."/>
            <person name="Yi H."/>
        </authorList>
    </citation>
    <scope>NUCLEOTIDE SEQUENCE [LARGE SCALE GENOMIC DNA]</scope>
    <source>
        <strain evidence="3 4">LPB0142</strain>
    </source>
</reference>
<dbReference type="GO" id="GO:0004312">
    <property type="term" value="F:fatty acid synthase activity"/>
    <property type="evidence" value="ECO:0007669"/>
    <property type="project" value="InterPro"/>
</dbReference>
<dbReference type="Proteomes" id="UP000176562">
    <property type="component" value="Chromosome"/>
</dbReference>
<organism evidence="3 4">
    <name type="scientific">Rhodobacter xanthinilyticus</name>
    <dbReference type="NCBI Taxonomy" id="1850250"/>
    <lineage>
        <taxon>Bacteria</taxon>
        <taxon>Pseudomonadati</taxon>
        <taxon>Pseudomonadota</taxon>
        <taxon>Alphaproteobacteria</taxon>
        <taxon>Rhodobacterales</taxon>
        <taxon>Rhodobacter group</taxon>
        <taxon>Rhodobacter</taxon>
    </lineage>
</organism>
<dbReference type="KEGG" id="rhp:LPB142_12605"/>
<feature type="domain" description="MaoC-like" evidence="2">
    <location>
        <begin position="24"/>
        <end position="126"/>
    </location>
</feature>
<evidence type="ECO:0000259" key="2">
    <source>
        <dbReference type="Pfam" id="PF01575"/>
    </source>
</evidence>
<dbReference type="PRINTS" id="PR01483">
    <property type="entry name" value="FASYNTHASE"/>
</dbReference>
<dbReference type="FunFam" id="3.10.129.10:FF:000042">
    <property type="entry name" value="MaoC domain protein dehydratase"/>
    <property type="match status" value="1"/>
</dbReference>
<dbReference type="Pfam" id="PF01575">
    <property type="entry name" value="MaoC_dehydratas"/>
    <property type="match status" value="1"/>
</dbReference>
<evidence type="ECO:0000256" key="1">
    <source>
        <dbReference type="ARBA" id="ARBA00023239"/>
    </source>
</evidence>
<dbReference type="GO" id="GO:0006633">
    <property type="term" value="P:fatty acid biosynthetic process"/>
    <property type="evidence" value="ECO:0007669"/>
    <property type="project" value="InterPro"/>
</dbReference>
<dbReference type="CDD" id="cd03449">
    <property type="entry name" value="R_hydratase"/>
    <property type="match status" value="1"/>
</dbReference>
<dbReference type="InterPro" id="IPR029069">
    <property type="entry name" value="HotDog_dom_sf"/>
</dbReference>
<gene>
    <name evidence="3" type="ORF">LPB142_12605</name>
</gene>
<dbReference type="SUPFAM" id="SSF54637">
    <property type="entry name" value="Thioesterase/thiol ester dehydrase-isomerase"/>
    <property type="match status" value="1"/>
</dbReference>
<keyword evidence="4" id="KW-1185">Reference proteome</keyword>
<accession>A0A1D9ME94</accession>
<dbReference type="GO" id="GO:0005835">
    <property type="term" value="C:fatty acid synthase complex"/>
    <property type="evidence" value="ECO:0007669"/>
    <property type="project" value="InterPro"/>
</dbReference>
<dbReference type="PANTHER" id="PTHR43437:SF3">
    <property type="entry name" value="HYDROXYACYL-THIOESTER DEHYDRATASE TYPE 2, MITOCHONDRIAL"/>
    <property type="match status" value="1"/>
</dbReference>
<dbReference type="InterPro" id="IPR050965">
    <property type="entry name" value="UPF0336/Enoyl-CoA_hydratase"/>
</dbReference>